<protein>
    <recommendedName>
        <fullName evidence="8">Enoyl reductase (ER) domain-containing protein</fullName>
    </recommendedName>
</protein>
<keyword evidence="5" id="KW-0560">Oxidoreductase</keyword>
<comment type="similarity">
    <text evidence="2 7">Belongs to the zinc-containing alcohol dehydrogenase family.</text>
</comment>
<evidence type="ECO:0000313" key="10">
    <source>
        <dbReference type="Proteomes" id="UP000242287"/>
    </source>
</evidence>
<dbReference type="GO" id="GO:0003939">
    <property type="term" value="F:L-iditol 2-dehydrogenase (NAD+) activity"/>
    <property type="evidence" value="ECO:0007669"/>
    <property type="project" value="TreeGrafter"/>
</dbReference>
<dbReference type="SMART" id="SM00829">
    <property type="entry name" value="PKS_ER"/>
    <property type="match status" value="1"/>
</dbReference>
<dbReference type="PANTHER" id="PTHR43161:SF25">
    <property type="entry name" value="ALCOHOL DEHYDROGENASE, PUTATIVE (AFU_ORTHOLOGUE AFUA_1G14390)-RELATED"/>
    <property type="match status" value="1"/>
</dbReference>
<evidence type="ECO:0000256" key="7">
    <source>
        <dbReference type="RuleBase" id="RU361277"/>
    </source>
</evidence>
<dbReference type="FunFam" id="3.40.50.720:FF:000068">
    <property type="entry name" value="Sorbitol dehydrogenase"/>
    <property type="match status" value="1"/>
</dbReference>
<evidence type="ECO:0000259" key="8">
    <source>
        <dbReference type="SMART" id="SM00829"/>
    </source>
</evidence>
<evidence type="ECO:0000256" key="5">
    <source>
        <dbReference type="ARBA" id="ARBA00023002"/>
    </source>
</evidence>
<dbReference type="InterPro" id="IPR013149">
    <property type="entry name" value="ADH-like_C"/>
</dbReference>
<dbReference type="Gene3D" id="3.40.50.720">
    <property type="entry name" value="NAD(P)-binding Rossmann-like Domain"/>
    <property type="match status" value="1"/>
</dbReference>
<dbReference type="PANTHER" id="PTHR43161">
    <property type="entry name" value="SORBITOL DEHYDROGENASE"/>
    <property type="match status" value="1"/>
</dbReference>
<dbReference type="PROSITE" id="PS00059">
    <property type="entry name" value="ADH_ZINC"/>
    <property type="match status" value="1"/>
</dbReference>
<dbReference type="InterPro" id="IPR011032">
    <property type="entry name" value="GroES-like_sf"/>
</dbReference>
<reference evidence="9 10" key="1">
    <citation type="submission" date="2014-02" db="EMBL/GenBank/DDBJ databases">
        <title>Transposable element dynamics among asymbiotic and ectomycorrhizal Amanita fungi.</title>
        <authorList>
            <consortium name="DOE Joint Genome Institute"/>
            <person name="Hess J."/>
            <person name="Skrede I."/>
            <person name="Wolfe B."/>
            <person name="LaButti K."/>
            <person name="Ohm R.A."/>
            <person name="Grigoriev I.V."/>
            <person name="Pringle A."/>
        </authorList>
    </citation>
    <scope>NUCLEOTIDE SEQUENCE [LARGE SCALE GENOMIC DNA]</scope>
    <source>
        <strain evidence="9 10">SKay4041</strain>
    </source>
</reference>
<evidence type="ECO:0000256" key="2">
    <source>
        <dbReference type="ARBA" id="ARBA00008072"/>
    </source>
</evidence>
<keyword evidence="4 7" id="KW-0862">Zinc</keyword>
<dbReference type="Pfam" id="PF08240">
    <property type="entry name" value="ADH_N"/>
    <property type="match status" value="1"/>
</dbReference>
<accession>A0A2A9NK71</accession>
<gene>
    <name evidence="9" type="ORF">AMATHDRAFT_180038</name>
</gene>
<evidence type="ECO:0000256" key="4">
    <source>
        <dbReference type="ARBA" id="ARBA00022833"/>
    </source>
</evidence>
<dbReference type="GO" id="GO:0006062">
    <property type="term" value="P:sorbitol catabolic process"/>
    <property type="evidence" value="ECO:0007669"/>
    <property type="project" value="TreeGrafter"/>
</dbReference>
<dbReference type="STRING" id="703135.A0A2A9NK71"/>
<dbReference type="Pfam" id="PF00107">
    <property type="entry name" value="ADH_zinc_N"/>
    <property type="match status" value="1"/>
</dbReference>
<evidence type="ECO:0000313" key="9">
    <source>
        <dbReference type="EMBL" id="PFH48701.1"/>
    </source>
</evidence>
<keyword evidence="6" id="KW-0520">NAD</keyword>
<keyword evidence="3 7" id="KW-0479">Metal-binding</keyword>
<dbReference type="SUPFAM" id="SSF50129">
    <property type="entry name" value="GroES-like"/>
    <property type="match status" value="1"/>
</dbReference>
<dbReference type="Proteomes" id="UP000242287">
    <property type="component" value="Unassembled WGS sequence"/>
</dbReference>
<proteinExistence type="inferred from homology"/>
<dbReference type="OrthoDB" id="5363962at2759"/>
<dbReference type="AlphaFoldDB" id="A0A2A9NK71"/>
<dbReference type="Gene3D" id="3.90.180.10">
    <property type="entry name" value="Medium-chain alcohol dehydrogenases, catalytic domain"/>
    <property type="match status" value="1"/>
</dbReference>
<evidence type="ECO:0000256" key="6">
    <source>
        <dbReference type="ARBA" id="ARBA00023027"/>
    </source>
</evidence>
<evidence type="ECO:0000256" key="3">
    <source>
        <dbReference type="ARBA" id="ARBA00022723"/>
    </source>
</evidence>
<dbReference type="CDD" id="cd05285">
    <property type="entry name" value="sorbitol_DH"/>
    <property type="match status" value="1"/>
</dbReference>
<dbReference type="InterPro" id="IPR013154">
    <property type="entry name" value="ADH-like_N"/>
</dbReference>
<dbReference type="InterPro" id="IPR002328">
    <property type="entry name" value="ADH_Zn_CS"/>
</dbReference>
<dbReference type="SUPFAM" id="SSF51735">
    <property type="entry name" value="NAD(P)-binding Rossmann-fold domains"/>
    <property type="match status" value="1"/>
</dbReference>
<evidence type="ECO:0000256" key="1">
    <source>
        <dbReference type="ARBA" id="ARBA00001947"/>
    </source>
</evidence>
<comment type="cofactor">
    <cofactor evidence="1 7">
        <name>Zn(2+)</name>
        <dbReference type="ChEBI" id="CHEBI:29105"/>
    </cofactor>
</comment>
<dbReference type="GO" id="GO:0008270">
    <property type="term" value="F:zinc ion binding"/>
    <property type="evidence" value="ECO:0007669"/>
    <property type="project" value="InterPro"/>
</dbReference>
<name>A0A2A9NK71_9AGAR</name>
<dbReference type="EMBL" id="KZ302053">
    <property type="protein sequence ID" value="PFH48701.1"/>
    <property type="molecule type" value="Genomic_DNA"/>
</dbReference>
<keyword evidence="10" id="KW-1185">Reference proteome</keyword>
<dbReference type="InterPro" id="IPR045306">
    <property type="entry name" value="SDH-like"/>
</dbReference>
<organism evidence="9 10">
    <name type="scientific">Amanita thiersii Skay4041</name>
    <dbReference type="NCBI Taxonomy" id="703135"/>
    <lineage>
        <taxon>Eukaryota</taxon>
        <taxon>Fungi</taxon>
        <taxon>Dikarya</taxon>
        <taxon>Basidiomycota</taxon>
        <taxon>Agaricomycotina</taxon>
        <taxon>Agaricomycetes</taxon>
        <taxon>Agaricomycetidae</taxon>
        <taxon>Agaricales</taxon>
        <taxon>Pluteineae</taxon>
        <taxon>Amanitaceae</taxon>
        <taxon>Amanita</taxon>
    </lineage>
</organism>
<dbReference type="InterPro" id="IPR020843">
    <property type="entry name" value="ER"/>
</dbReference>
<feature type="domain" description="Enoyl reductase (ER)" evidence="8">
    <location>
        <begin position="16"/>
        <end position="369"/>
    </location>
</feature>
<dbReference type="InterPro" id="IPR036291">
    <property type="entry name" value="NAD(P)-bd_dom_sf"/>
</dbReference>
<sequence>MSPFALQKSSAAVLRGPKDLLIEDRTLYPPPPSSCQVKVVATGLCGSDLHYYKFGRNGDFAVRAPLVLGHEAAGVITHVGSEVKHLKSGQRVAIECGIMCTKCDYCLKGRYNLCRNMRFCSSAAVYPHQDGTLQKSMNHPAHVLHPIPDNVSFDMAALAEPLSVLIHASRRAKLAAGQTILVFGVGAIGLLACAVAKSAGASSIVAIDINQTRLDFAMENGFASQTFCLPQSEPAKSPEEQLRRAKDLALLAKSHFGSQDGFDLVFECTGAELAIQMSIHAAITGGKVMLIGMGTRNIMLPLSAAALREVDLQGSFRYANTYPEALDLLASGKLGNIEKLITHRFPLEETAHAFDLLARGQDDYGNMVLKVMIESS</sequence>